<feature type="compositionally biased region" description="Basic and acidic residues" evidence="1">
    <location>
        <begin position="47"/>
        <end position="60"/>
    </location>
</feature>
<name>A0AAE0HS94_9PEZI</name>
<dbReference type="AlphaFoldDB" id="A0AAE0HS94"/>
<evidence type="ECO:0000313" key="3">
    <source>
        <dbReference type="Proteomes" id="UP001283341"/>
    </source>
</evidence>
<feature type="region of interest" description="Disordered" evidence="1">
    <location>
        <begin position="30"/>
        <end position="88"/>
    </location>
</feature>
<proteinExistence type="predicted"/>
<evidence type="ECO:0000256" key="1">
    <source>
        <dbReference type="SAM" id="MobiDB-lite"/>
    </source>
</evidence>
<comment type="caution">
    <text evidence="2">The sequence shown here is derived from an EMBL/GenBank/DDBJ whole genome shotgun (WGS) entry which is preliminary data.</text>
</comment>
<keyword evidence="3" id="KW-1185">Reference proteome</keyword>
<protein>
    <submittedName>
        <fullName evidence="2">Uncharacterized protein</fullName>
    </submittedName>
</protein>
<accession>A0AAE0HS94</accession>
<sequence length="131" mass="14830">MRMIGLIQSVYWFMSRTTSSMEVQRKYLRCKRKSSKTTGGAAPKSTRRGEGSRPCTRPDSRVQLACADPPSKQKMEGTEGGTRSRVDRVVTLPSHKQSLMPETRFSHRTPNVSRIERQTLIIFDTTHSSQA</sequence>
<dbReference type="Proteomes" id="UP001283341">
    <property type="component" value="Unassembled WGS sequence"/>
</dbReference>
<reference evidence="2" key="1">
    <citation type="journal article" date="2023" name="Mol. Phylogenet. Evol.">
        <title>Genome-scale phylogeny and comparative genomics of the fungal order Sordariales.</title>
        <authorList>
            <person name="Hensen N."/>
            <person name="Bonometti L."/>
            <person name="Westerberg I."/>
            <person name="Brannstrom I.O."/>
            <person name="Guillou S."/>
            <person name="Cros-Aarteil S."/>
            <person name="Calhoun S."/>
            <person name="Haridas S."/>
            <person name="Kuo A."/>
            <person name="Mondo S."/>
            <person name="Pangilinan J."/>
            <person name="Riley R."/>
            <person name="LaButti K."/>
            <person name="Andreopoulos B."/>
            <person name="Lipzen A."/>
            <person name="Chen C."/>
            <person name="Yan M."/>
            <person name="Daum C."/>
            <person name="Ng V."/>
            <person name="Clum A."/>
            <person name="Steindorff A."/>
            <person name="Ohm R.A."/>
            <person name="Martin F."/>
            <person name="Silar P."/>
            <person name="Natvig D.O."/>
            <person name="Lalanne C."/>
            <person name="Gautier V."/>
            <person name="Ament-Velasquez S.L."/>
            <person name="Kruys A."/>
            <person name="Hutchinson M.I."/>
            <person name="Powell A.J."/>
            <person name="Barry K."/>
            <person name="Miller A.N."/>
            <person name="Grigoriev I.V."/>
            <person name="Debuchy R."/>
            <person name="Gladieux P."/>
            <person name="Hiltunen Thoren M."/>
            <person name="Johannesson H."/>
        </authorList>
    </citation>
    <scope>NUCLEOTIDE SEQUENCE</scope>
    <source>
        <strain evidence="2">CBS 118394</strain>
    </source>
</reference>
<dbReference type="EMBL" id="JAUEDM010000011">
    <property type="protein sequence ID" value="KAK3311917.1"/>
    <property type="molecule type" value="Genomic_DNA"/>
</dbReference>
<evidence type="ECO:0000313" key="2">
    <source>
        <dbReference type="EMBL" id="KAK3311917.1"/>
    </source>
</evidence>
<organism evidence="2 3">
    <name type="scientific">Apodospora peruviana</name>
    <dbReference type="NCBI Taxonomy" id="516989"/>
    <lineage>
        <taxon>Eukaryota</taxon>
        <taxon>Fungi</taxon>
        <taxon>Dikarya</taxon>
        <taxon>Ascomycota</taxon>
        <taxon>Pezizomycotina</taxon>
        <taxon>Sordariomycetes</taxon>
        <taxon>Sordariomycetidae</taxon>
        <taxon>Sordariales</taxon>
        <taxon>Lasiosphaeriaceae</taxon>
        <taxon>Apodospora</taxon>
    </lineage>
</organism>
<feature type="compositionally biased region" description="Basic and acidic residues" evidence="1">
    <location>
        <begin position="71"/>
        <end position="88"/>
    </location>
</feature>
<reference evidence="2" key="2">
    <citation type="submission" date="2023-06" db="EMBL/GenBank/DDBJ databases">
        <authorList>
            <consortium name="Lawrence Berkeley National Laboratory"/>
            <person name="Haridas S."/>
            <person name="Hensen N."/>
            <person name="Bonometti L."/>
            <person name="Westerberg I."/>
            <person name="Brannstrom I.O."/>
            <person name="Guillou S."/>
            <person name="Cros-Aarteil S."/>
            <person name="Calhoun S."/>
            <person name="Kuo A."/>
            <person name="Mondo S."/>
            <person name="Pangilinan J."/>
            <person name="Riley R."/>
            <person name="Labutti K."/>
            <person name="Andreopoulos B."/>
            <person name="Lipzen A."/>
            <person name="Chen C."/>
            <person name="Yanf M."/>
            <person name="Daum C."/>
            <person name="Ng V."/>
            <person name="Clum A."/>
            <person name="Steindorff A."/>
            <person name="Ohm R."/>
            <person name="Martin F."/>
            <person name="Silar P."/>
            <person name="Natvig D."/>
            <person name="Lalanne C."/>
            <person name="Gautier V."/>
            <person name="Ament-Velasquez S.L."/>
            <person name="Kruys A."/>
            <person name="Hutchinson M.I."/>
            <person name="Powell A.J."/>
            <person name="Barry K."/>
            <person name="Miller A.N."/>
            <person name="Grigoriev I.V."/>
            <person name="Debuchy R."/>
            <person name="Gladieux P."/>
            <person name="Thoren M.H."/>
            <person name="Johannesson H."/>
        </authorList>
    </citation>
    <scope>NUCLEOTIDE SEQUENCE</scope>
    <source>
        <strain evidence="2">CBS 118394</strain>
    </source>
</reference>
<gene>
    <name evidence="2" type="ORF">B0H66DRAFT_102459</name>
</gene>